<evidence type="ECO:0000313" key="12">
    <source>
        <dbReference type="Proteomes" id="UP000237684"/>
    </source>
</evidence>
<feature type="domain" description="HAMP" evidence="10">
    <location>
        <begin position="298"/>
        <end position="351"/>
    </location>
</feature>
<keyword evidence="5" id="KW-0808">Transferase</keyword>
<dbReference type="SMART" id="SM00387">
    <property type="entry name" value="HATPase_c"/>
    <property type="match status" value="1"/>
</dbReference>
<comment type="caution">
    <text evidence="11">The sequence shown here is derived from an EMBL/GenBank/DDBJ whole genome shotgun (WGS) entry which is preliminary data.</text>
</comment>
<dbReference type="GO" id="GO:0004673">
    <property type="term" value="F:protein histidine kinase activity"/>
    <property type="evidence" value="ECO:0007669"/>
    <property type="project" value="UniProtKB-EC"/>
</dbReference>
<keyword evidence="9" id="KW-1133">Transmembrane helix</keyword>
<sequence length="568" mass="62892">MTIRNKTLLLISTTLLGLLLVIYGLSASILTANLKVVEDRDTRENVNRVRDALSQKLSSMNTATVSYSQWSDTKDFLRNKSHEYFEENFSPNAITTLKSNVVVLVSAKNHIVFGTNHDLKTVKSFPLDPQVRAYLTPGSSLLQHVSTRSAHLGILQTSPYPLLVVTRPIVSGTGEGPISGTMLTGVYLTPAEVKNFSELTHLAIDLQRADSKKLPVDFAGARAHLFKAQSIWVSPRSEDTIAGYTLLQDIFGQPALLMRVDARRDIFKQGQLGIRNVVIAQLISGLIFGFVTLFLLEHLVLSRVTRLSREVGVISERSDFSHQVLVEGSDELSGLSLNINSLIGALQASLIKEENDRRAIESSLREKDVLLKEIYHRVKNNLQIISSLLNLQMDAISDPVVREMFDESRNRVRSMGLIHEKLYQSSDLGSIDFGEYLDNLAHSLLRSYSNRAGQISLKLECDAARIDIDLAVPCGLIVNELVTNSLKYAFPDGRCGTITIELQNREAGQLCLQVSDDGIGVPADFNMEEAQSIGMQLVTGLTEQLEGSCELSRDNGTRWIILFKGHNS</sequence>
<dbReference type="PROSITE" id="PS50885">
    <property type="entry name" value="HAMP"/>
    <property type="match status" value="1"/>
</dbReference>
<keyword evidence="4" id="KW-0597">Phosphoprotein</keyword>
<evidence type="ECO:0000256" key="1">
    <source>
        <dbReference type="ARBA" id="ARBA00000085"/>
    </source>
</evidence>
<dbReference type="InterPro" id="IPR007892">
    <property type="entry name" value="CHASE4"/>
</dbReference>
<dbReference type="Pfam" id="PF02518">
    <property type="entry name" value="HATPase_c"/>
    <property type="match status" value="1"/>
</dbReference>
<dbReference type="Gene3D" id="3.30.565.10">
    <property type="entry name" value="Histidine kinase-like ATPase, C-terminal domain"/>
    <property type="match status" value="1"/>
</dbReference>
<evidence type="ECO:0000313" key="11">
    <source>
        <dbReference type="EMBL" id="PQV63585.1"/>
    </source>
</evidence>
<proteinExistence type="predicted"/>
<evidence type="ECO:0000256" key="2">
    <source>
        <dbReference type="ARBA" id="ARBA00004370"/>
    </source>
</evidence>
<organism evidence="11 12">
    <name type="scientific">Abditibacterium utsteinense</name>
    <dbReference type="NCBI Taxonomy" id="1960156"/>
    <lineage>
        <taxon>Bacteria</taxon>
        <taxon>Pseudomonadati</taxon>
        <taxon>Abditibacteriota</taxon>
        <taxon>Abditibacteriia</taxon>
        <taxon>Abditibacteriales</taxon>
        <taxon>Abditibacteriaceae</taxon>
        <taxon>Abditibacterium</taxon>
    </lineage>
</organism>
<dbReference type="AlphaFoldDB" id="A0A2S8SS17"/>
<dbReference type="GO" id="GO:0016020">
    <property type="term" value="C:membrane"/>
    <property type="evidence" value="ECO:0007669"/>
    <property type="project" value="UniProtKB-SubCell"/>
</dbReference>
<dbReference type="Pfam" id="PF07568">
    <property type="entry name" value="HisKA_2"/>
    <property type="match status" value="1"/>
</dbReference>
<dbReference type="SUPFAM" id="SSF55874">
    <property type="entry name" value="ATPase domain of HSP90 chaperone/DNA topoisomerase II/histidine kinase"/>
    <property type="match status" value="1"/>
</dbReference>
<comment type="catalytic activity">
    <reaction evidence="1">
        <text>ATP + protein L-histidine = ADP + protein N-phospho-L-histidine.</text>
        <dbReference type="EC" id="2.7.13.3"/>
    </reaction>
</comment>
<keyword evidence="8" id="KW-0067">ATP-binding</keyword>
<dbReference type="EMBL" id="NIGF01000010">
    <property type="protein sequence ID" value="PQV63585.1"/>
    <property type="molecule type" value="Genomic_DNA"/>
</dbReference>
<evidence type="ECO:0000256" key="7">
    <source>
        <dbReference type="ARBA" id="ARBA00022777"/>
    </source>
</evidence>
<keyword evidence="12" id="KW-1185">Reference proteome</keyword>
<evidence type="ECO:0000256" key="5">
    <source>
        <dbReference type="ARBA" id="ARBA00022679"/>
    </source>
</evidence>
<feature type="transmembrane region" description="Helical" evidence="9">
    <location>
        <begin position="277"/>
        <end position="296"/>
    </location>
</feature>
<keyword evidence="6" id="KW-0547">Nucleotide-binding</keyword>
<dbReference type="RefSeq" id="WP_105484006.1">
    <property type="nucleotide sequence ID" value="NZ_NIGF01000010.1"/>
</dbReference>
<accession>A0A2S8SS17</accession>
<keyword evidence="9" id="KW-0472">Membrane</keyword>
<dbReference type="EC" id="2.7.13.3" evidence="3"/>
<dbReference type="PANTHER" id="PTHR41523">
    <property type="entry name" value="TWO-COMPONENT SYSTEM SENSOR PROTEIN"/>
    <property type="match status" value="1"/>
</dbReference>
<dbReference type="InParanoid" id="A0A2S8SS17"/>
<comment type="subcellular location">
    <subcellularLocation>
        <location evidence="2">Membrane</location>
    </subcellularLocation>
</comment>
<evidence type="ECO:0000256" key="4">
    <source>
        <dbReference type="ARBA" id="ARBA00022553"/>
    </source>
</evidence>
<dbReference type="GO" id="GO:0007165">
    <property type="term" value="P:signal transduction"/>
    <property type="evidence" value="ECO:0007669"/>
    <property type="project" value="InterPro"/>
</dbReference>
<protein>
    <recommendedName>
        <fullName evidence="3">histidine kinase</fullName>
        <ecNumber evidence="3">2.7.13.3</ecNumber>
    </recommendedName>
</protein>
<dbReference type="InterPro" id="IPR003660">
    <property type="entry name" value="HAMP_dom"/>
</dbReference>
<name>A0A2S8SS17_9BACT</name>
<dbReference type="Proteomes" id="UP000237684">
    <property type="component" value="Unassembled WGS sequence"/>
</dbReference>
<dbReference type="GO" id="GO:0005524">
    <property type="term" value="F:ATP binding"/>
    <property type="evidence" value="ECO:0007669"/>
    <property type="project" value="UniProtKB-KW"/>
</dbReference>
<evidence type="ECO:0000259" key="10">
    <source>
        <dbReference type="PROSITE" id="PS50885"/>
    </source>
</evidence>
<keyword evidence="9" id="KW-0812">Transmembrane</keyword>
<keyword evidence="7" id="KW-0418">Kinase</keyword>
<gene>
    <name evidence="11" type="ORF">B1R32_11048</name>
</gene>
<dbReference type="OrthoDB" id="9767435at2"/>
<reference evidence="11 12" key="1">
    <citation type="journal article" date="2018" name="Syst. Appl. Microbiol.">
        <title>Abditibacterium utsteinense sp. nov., the first cultivated member of candidate phylum FBP, isolated from ice-free Antarctic soil samples.</title>
        <authorList>
            <person name="Tahon G."/>
            <person name="Tytgat B."/>
            <person name="Lebbe L."/>
            <person name="Carlier A."/>
            <person name="Willems A."/>
        </authorList>
    </citation>
    <scope>NUCLEOTIDE SEQUENCE [LARGE SCALE GENOMIC DNA]</scope>
    <source>
        <strain evidence="11 12">LMG 29911</strain>
    </source>
</reference>
<dbReference type="InterPro" id="IPR011495">
    <property type="entry name" value="Sig_transdc_His_kin_sub2_dim/P"/>
</dbReference>
<evidence type="ECO:0000256" key="9">
    <source>
        <dbReference type="SAM" id="Phobius"/>
    </source>
</evidence>
<evidence type="ECO:0000256" key="6">
    <source>
        <dbReference type="ARBA" id="ARBA00022741"/>
    </source>
</evidence>
<evidence type="ECO:0000256" key="3">
    <source>
        <dbReference type="ARBA" id="ARBA00012438"/>
    </source>
</evidence>
<evidence type="ECO:0000256" key="8">
    <source>
        <dbReference type="ARBA" id="ARBA00022840"/>
    </source>
</evidence>
<dbReference type="PANTHER" id="PTHR41523:SF8">
    <property type="entry name" value="ETHYLENE RESPONSE SENSOR PROTEIN"/>
    <property type="match status" value="1"/>
</dbReference>
<dbReference type="Gene3D" id="3.30.450.20">
    <property type="entry name" value="PAS domain"/>
    <property type="match status" value="1"/>
</dbReference>
<dbReference type="InterPro" id="IPR036890">
    <property type="entry name" value="HATPase_C_sf"/>
</dbReference>
<dbReference type="Pfam" id="PF05228">
    <property type="entry name" value="CHASE4"/>
    <property type="match status" value="1"/>
</dbReference>
<dbReference type="InterPro" id="IPR003594">
    <property type="entry name" value="HATPase_dom"/>
</dbReference>